<dbReference type="RefSeq" id="WP_130475641.1">
    <property type="nucleotide sequence ID" value="NZ_SFCC01000006.1"/>
</dbReference>
<evidence type="ECO:0000259" key="7">
    <source>
        <dbReference type="PROSITE" id="PS52018"/>
    </source>
</evidence>
<dbReference type="InterPro" id="IPR029494">
    <property type="entry name" value="DarT"/>
</dbReference>
<keyword evidence="2 6" id="KW-0328">Glycosyltransferase</keyword>
<feature type="binding site" evidence="6">
    <location>
        <begin position="18"/>
        <end position="20"/>
    </location>
    <ligand>
        <name>NAD(+)</name>
        <dbReference type="ChEBI" id="CHEBI:57540"/>
    </ligand>
</feature>
<evidence type="ECO:0000256" key="2">
    <source>
        <dbReference type="ARBA" id="ARBA00022676"/>
    </source>
</evidence>
<evidence type="ECO:0000313" key="9">
    <source>
        <dbReference type="Proteomes" id="UP000292003"/>
    </source>
</evidence>
<evidence type="ECO:0000256" key="1">
    <source>
        <dbReference type="ARBA" id="ARBA00022649"/>
    </source>
</evidence>
<dbReference type="Pfam" id="PF14487">
    <property type="entry name" value="DarT"/>
    <property type="match status" value="1"/>
</dbReference>
<evidence type="ECO:0000256" key="3">
    <source>
        <dbReference type="ARBA" id="ARBA00022679"/>
    </source>
</evidence>
<proteinExistence type="inferred from homology"/>
<protein>
    <submittedName>
        <fullName evidence="8">DUF4433 domain-containing protein</fullName>
    </submittedName>
</protein>
<dbReference type="OrthoDB" id="2052979at2"/>
<feature type="domain" description="DarT" evidence="7">
    <location>
        <begin position="14"/>
        <end position="202"/>
    </location>
</feature>
<feature type="active site" evidence="6">
    <location>
        <position position="152"/>
    </location>
</feature>
<comment type="catalytic activity">
    <reaction evidence="6">
        <text>a thymidine in DNA + NAD(+) = an N-(ADP-alpha-D-ribosyl)-thymidine in DNA + nicotinamide + H(+)</text>
        <dbReference type="Rhea" id="RHEA:71651"/>
        <dbReference type="Rhea" id="RHEA-COMP:13556"/>
        <dbReference type="Rhea" id="RHEA-COMP:18051"/>
        <dbReference type="ChEBI" id="CHEBI:15378"/>
        <dbReference type="ChEBI" id="CHEBI:17154"/>
        <dbReference type="ChEBI" id="CHEBI:57540"/>
        <dbReference type="ChEBI" id="CHEBI:137386"/>
        <dbReference type="ChEBI" id="CHEBI:191199"/>
    </reaction>
</comment>
<dbReference type="GO" id="GO:0003677">
    <property type="term" value="F:DNA binding"/>
    <property type="evidence" value="ECO:0007669"/>
    <property type="project" value="UniProtKB-UniRule"/>
</dbReference>
<evidence type="ECO:0000256" key="6">
    <source>
        <dbReference type="PROSITE-ProRule" id="PRU01362"/>
    </source>
</evidence>
<keyword evidence="9" id="KW-1185">Reference proteome</keyword>
<gene>
    <name evidence="8" type="ORF">EWH70_13125</name>
</gene>
<reference evidence="8 9" key="1">
    <citation type="submission" date="2019-02" db="EMBL/GenBank/DDBJ databases">
        <title>Draft genome sequence of Amycolatopsis sp. 8-3EHSu isolated from roots of Suaeda maritima.</title>
        <authorList>
            <person name="Duangmal K."/>
            <person name="Chantavorakit T."/>
        </authorList>
    </citation>
    <scope>NUCLEOTIDE SEQUENCE [LARGE SCALE GENOMIC DNA]</scope>
    <source>
        <strain evidence="8 9">8-3EHSu</strain>
    </source>
</reference>
<sequence>MNKIIDEARRRGVTRLCHFTKAANLAHIIATRELRDTALLEASDDSFRPSDMNRRDGHRGHICLSLEYPNSWYLQEARNRDLSFPDWVVITLDISILETPGARFCPHNAARLLGAGIRDGATGFNSLFSDRVGDRYRNSVHPPWWPTDDQAEILIPGPISSSFIRSVITQSDEQAELETFRLKLQFPTEDIPPLDVAPVLFQPRELSWQVRRGNRPIEMKYTHE</sequence>
<evidence type="ECO:0000256" key="5">
    <source>
        <dbReference type="ARBA" id="ARBA00023125"/>
    </source>
</evidence>
<dbReference type="GO" id="GO:0016757">
    <property type="term" value="F:glycosyltransferase activity"/>
    <property type="evidence" value="ECO:0007669"/>
    <property type="project" value="UniProtKB-UniRule"/>
</dbReference>
<keyword evidence="5 6" id="KW-0238">DNA-binding</keyword>
<comment type="caution">
    <text evidence="6">Lacks conserved residue(s) required for the propagation of feature annotation.</text>
</comment>
<dbReference type="Proteomes" id="UP000292003">
    <property type="component" value="Unassembled WGS sequence"/>
</dbReference>
<dbReference type="PROSITE" id="PS52018">
    <property type="entry name" value="DART"/>
    <property type="match status" value="1"/>
</dbReference>
<dbReference type="AlphaFoldDB" id="A0A4Q7J8S3"/>
<feature type="active site" description="Proton acceptor" evidence="6">
    <location>
        <position position="54"/>
    </location>
</feature>
<evidence type="ECO:0000256" key="4">
    <source>
        <dbReference type="ARBA" id="ARBA00022695"/>
    </source>
</evidence>
<feature type="binding site" evidence="6">
    <location>
        <position position="54"/>
    </location>
    <ligand>
        <name>NAD(+)</name>
        <dbReference type="ChEBI" id="CHEBI:57540"/>
    </ligand>
</feature>
<comment type="similarity">
    <text evidence="6">Belongs to the DarT ADP-ribosyltransferase family.</text>
</comment>
<name>A0A4Q7J8S3_9PSEU</name>
<keyword evidence="4 6" id="KW-0548">Nucleotidyltransferase</keyword>
<evidence type="ECO:0000313" key="8">
    <source>
        <dbReference type="EMBL" id="RZQ63388.1"/>
    </source>
</evidence>
<accession>A0A4Q7J8S3</accession>
<dbReference type="GO" id="GO:0016779">
    <property type="term" value="F:nucleotidyltransferase activity"/>
    <property type="evidence" value="ECO:0007669"/>
    <property type="project" value="UniProtKB-UniRule"/>
</dbReference>
<comment type="caution">
    <text evidence="8">The sequence shown here is derived from an EMBL/GenBank/DDBJ whole genome shotgun (WGS) entry which is preliminary data.</text>
</comment>
<keyword evidence="3 6" id="KW-0808">Transferase</keyword>
<keyword evidence="1 6" id="KW-1277">Toxin-antitoxin system</keyword>
<organism evidence="8 9">
    <name type="scientific">Amycolatopsis suaedae</name>
    <dbReference type="NCBI Taxonomy" id="2510978"/>
    <lineage>
        <taxon>Bacteria</taxon>
        <taxon>Bacillati</taxon>
        <taxon>Actinomycetota</taxon>
        <taxon>Actinomycetes</taxon>
        <taxon>Pseudonocardiales</taxon>
        <taxon>Pseudonocardiaceae</taxon>
        <taxon>Amycolatopsis</taxon>
    </lineage>
</organism>
<dbReference type="EMBL" id="SFCC01000006">
    <property type="protein sequence ID" value="RZQ63388.1"/>
    <property type="molecule type" value="Genomic_DNA"/>
</dbReference>